<dbReference type="InterPro" id="IPR010426">
    <property type="entry name" value="MTTB_MeTrfase"/>
</dbReference>
<dbReference type="GO" id="GO:0008168">
    <property type="term" value="F:methyltransferase activity"/>
    <property type="evidence" value="ECO:0007669"/>
    <property type="project" value="UniProtKB-KW"/>
</dbReference>
<evidence type="ECO:0008006" key="5">
    <source>
        <dbReference type="Google" id="ProtNLM"/>
    </source>
</evidence>
<feature type="non-terminal residue" evidence="4">
    <location>
        <position position="192"/>
    </location>
</feature>
<name>X0TBP5_9ZZZZ</name>
<protein>
    <recommendedName>
        <fullName evidence="5">Amidohydrolase-related domain-containing protein</fullName>
    </recommendedName>
</protein>
<dbReference type="Pfam" id="PF06253">
    <property type="entry name" value="MTTB"/>
    <property type="match status" value="1"/>
</dbReference>
<feature type="non-terminal residue" evidence="4">
    <location>
        <position position="1"/>
    </location>
</feature>
<dbReference type="Gene3D" id="3.20.20.480">
    <property type="entry name" value="Trimethylamine methyltransferase-like"/>
    <property type="match status" value="1"/>
</dbReference>
<dbReference type="AlphaFoldDB" id="X0TBP5"/>
<gene>
    <name evidence="4" type="ORF">S01H1_22651</name>
</gene>
<comment type="caution">
    <text evidence="4">The sequence shown here is derived from an EMBL/GenBank/DDBJ whole genome shotgun (WGS) entry which is preliminary data.</text>
</comment>
<evidence type="ECO:0000256" key="1">
    <source>
        <dbReference type="ARBA" id="ARBA00007137"/>
    </source>
</evidence>
<evidence type="ECO:0000256" key="3">
    <source>
        <dbReference type="ARBA" id="ARBA00022679"/>
    </source>
</evidence>
<dbReference type="GO" id="GO:0015948">
    <property type="term" value="P:methanogenesis"/>
    <property type="evidence" value="ECO:0007669"/>
    <property type="project" value="InterPro"/>
</dbReference>
<comment type="similarity">
    <text evidence="1">Belongs to the trimethylamine methyltransferase family.</text>
</comment>
<keyword evidence="3" id="KW-0808">Transferase</keyword>
<reference evidence="4" key="1">
    <citation type="journal article" date="2014" name="Front. Microbiol.">
        <title>High frequency of phylogenetically diverse reductive dehalogenase-homologous genes in deep subseafloor sedimentary metagenomes.</title>
        <authorList>
            <person name="Kawai M."/>
            <person name="Futagami T."/>
            <person name="Toyoda A."/>
            <person name="Takaki Y."/>
            <person name="Nishi S."/>
            <person name="Hori S."/>
            <person name="Arai W."/>
            <person name="Tsubouchi T."/>
            <person name="Morono Y."/>
            <person name="Uchiyama I."/>
            <person name="Ito T."/>
            <person name="Fujiyama A."/>
            <person name="Inagaki F."/>
            <person name="Takami H."/>
        </authorList>
    </citation>
    <scope>NUCLEOTIDE SEQUENCE</scope>
    <source>
        <strain evidence="4">Expedition CK06-06</strain>
    </source>
</reference>
<organism evidence="4">
    <name type="scientific">marine sediment metagenome</name>
    <dbReference type="NCBI Taxonomy" id="412755"/>
    <lineage>
        <taxon>unclassified sequences</taxon>
        <taxon>metagenomes</taxon>
        <taxon>ecological metagenomes</taxon>
    </lineage>
</organism>
<evidence type="ECO:0000313" key="4">
    <source>
        <dbReference type="EMBL" id="GAF90644.1"/>
    </source>
</evidence>
<proteinExistence type="inferred from homology"/>
<dbReference type="InterPro" id="IPR038601">
    <property type="entry name" value="MttB-like_sf"/>
</dbReference>
<accession>X0TBP5</accession>
<sequence length="192" mass="20940">TVERMSQYFQVARALPHVQQISILGCPLEGVPPAAEPLYERLWAWRHGARPGGSIHRLALCPHLLEMCEVHAAATGRLLEKVFSGAVYLIPPLKLGYQEAEQVAWFLERGLRASIGGSMATGGATAPVTIAAMVTLTIAEALLVGMLNRALYGDMSWSFGMSATALDPRTMHRPYGRPDMVLANLMKGEFRP</sequence>
<dbReference type="EMBL" id="BARS01012830">
    <property type="protein sequence ID" value="GAF90644.1"/>
    <property type="molecule type" value="Genomic_DNA"/>
</dbReference>
<dbReference type="GO" id="GO:0032259">
    <property type="term" value="P:methylation"/>
    <property type="evidence" value="ECO:0007669"/>
    <property type="project" value="UniProtKB-KW"/>
</dbReference>
<keyword evidence="2" id="KW-0489">Methyltransferase</keyword>
<evidence type="ECO:0000256" key="2">
    <source>
        <dbReference type="ARBA" id="ARBA00022603"/>
    </source>
</evidence>